<proteinExistence type="inferred from homology"/>
<keyword evidence="6 10" id="KW-0784">Thiamine biosynthesis</keyword>
<feature type="binding site" evidence="10">
    <location>
        <begin position="138"/>
        <end position="140"/>
    </location>
    <ligand>
        <name>2-[(2R,5Z)-2-carboxy-4-methylthiazol-5(2H)-ylidene]ethyl phosphate</name>
        <dbReference type="ChEBI" id="CHEBI:62899"/>
    </ligand>
</feature>
<dbReference type="InterPro" id="IPR022998">
    <property type="entry name" value="ThiamineP_synth_TenI"/>
</dbReference>
<dbReference type="SUPFAM" id="SSF51391">
    <property type="entry name" value="Thiamin phosphate synthase"/>
    <property type="match status" value="1"/>
</dbReference>
<dbReference type="Proteomes" id="UP000886752">
    <property type="component" value="Unassembled WGS sequence"/>
</dbReference>
<dbReference type="GO" id="GO:0009229">
    <property type="term" value="P:thiamine diphosphate biosynthetic process"/>
    <property type="evidence" value="ECO:0007669"/>
    <property type="project" value="UniProtKB-UniRule"/>
</dbReference>
<reference evidence="14" key="1">
    <citation type="journal article" date="2021" name="PeerJ">
        <title>Extensive microbial diversity within the chicken gut microbiome revealed by metagenomics and culture.</title>
        <authorList>
            <person name="Gilroy R."/>
            <person name="Ravi A."/>
            <person name="Getino M."/>
            <person name="Pursley I."/>
            <person name="Horton D.L."/>
            <person name="Alikhan N.F."/>
            <person name="Baker D."/>
            <person name="Gharbi K."/>
            <person name="Hall N."/>
            <person name="Watson M."/>
            <person name="Adriaenssens E.M."/>
            <person name="Foster-Nyarko E."/>
            <person name="Jarju S."/>
            <person name="Secka A."/>
            <person name="Antonio M."/>
            <person name="Oren A."/>
            <person name="Chaudhuri R.R."/>
            <person name="La Ragione R."/>
            <person name="Hildebrand F."/>
            <person name="Pallen M.J."/>
        </authorList>
    </citation>
    <scope>NUCLEOTIDE SEQUENCE</scope>
    <source>
        <strain evidence="14">ChiHecec2B26-446</strain>
    </source>
</reference>
<evidence type="ECO:0000256" key="1">
    <source>
        <dbReference type="ARBA" id="ARBA00003814"/>
    </source>
</evidence>
<feature type="binding site" evidence="10">
    <location>
        <position position="141"/>
    </location>
    <ligand>
        <name>4-amino-2-methyl-5-(diphosphooxymethyl)pyrimidine</name>
        <dbReference type="ChEBI" id="CHEBI:57841"/>
    </ligand>
</feature>
<organism evidence="14 15">
    <name type="scientific">Candidatus Desulfovibrio intestinipullorum</name>
    <dbReference type="NCBI Taxonomy" id="2838536"/>
    <lineage>
        <taxon>Bacteria</taxon>
        <taxon>Pseudomonadati</taxon>
        <taxon>Thermodesulfobacteriota</taxon>
        <taxon>Desulfovibrionia</taxon>
        <taxon>Desulfovibrionales</taxon>
        <taxon>Desulfovibrionaceae</taxon>
        <taxon>Desulfovibrio</taxon>
    </lineage>
</organism>
<evidence type="ECO:0000256" key="12">
    <source>
        <dbReference type="RuleBase" id="RU004253"/>
    </source>
</evidence>
<feature type="binding site" evidence="10">
    <location>
        <position position="93"/>
    </location>
    <ligand>
        <name>Mg(2+)</name>
        <dbReference type="ChEBI" id="CHEBI:18420"/>
    </ligand>
</feature>
<keyword evidence="3 10" id="KW-0808">Transferase</keyword>
<feature type="domain" description="Thiamine phosphate synthase/TenI" evidence="13">
    <location>
        <begin position="11"/>
        <end position="191"/>
    </location>
</feature>
<evidence type="ECO:0000256" key="2">
    <source>
        <dbReference type="ARBA" id="ARBA00005165"/>
    </source>
</evidence>
<feature type="binding site" evidence="10">
    <location>
        <position position="74"/>
    </location>
    <ligand>
        <name>Mg(2+)</name>
        <dbReference type="ChEBI" id="CHEBI:18420"/>
    </ligand>
</feature>
<gene>
    <name evidence="10 14" type="primary">thiE</name>
    <name evidence="14" type="ORF">H9894_06640</name>
</gene>
<dbReference type="InterPro" id="IPR036206">
    <property type="entry name" value="ThiamineP_synth_sf"/>
</dbReference>
<evidence type="ECO:0000313" key="14">
    <source>
        <dbReference type="EMBL" id="HIW00850.1"/>
    </source>
</evidence>
<dbReference type="PANTHER" id="PTHR20857:SF15">
    <property type="entry name" value="THIAMINE-PHOSPHATE SYNTHASE"/>
    <property type="match status" value="1"/>
</dbReference>
<evidence type="ECO:0000313" key="15">
    <source>
        <dbReference type="Proteomes" id="UP000886752"/>
    </source>
</evidence>
<dbReference type="InterPro" id="IPR013785">
    <property type="entry name" value="Aldolase_TIM"/>
</dbReference>
<keyword evidence="5 10" id="KW-0460">Magnesium</keyword>
<evidence type="ECO:0000256" key="9">
    <source>
        <dbReference type="ARBA" id="ARBA00047883"/>
    </source>
</evidence>
<comment type="pathway">
    <text evidence="2 10 12">Cofactor biosynthesis; thiamine diphosphate biosynthesis; thiamine phosphate from 4-amino-2-methyl-5-diphosphomethylpyrimidine and 4-methyl-5-(2-phosphoethyl)-thiazole: step 1/1.</text>
</comment>
<dbReference type="FunFam" id="3.20.20.70:FF:000096">
    <property type="entry name" value="Thiamine-phosphate synthase"/>
    <property type="match status" value="1"/>
</dbReference>
<dbReference type="Pfam" id="PF02581">
    <property type="entry name" value="TMP-TENI"/>
    <property type="match status" value="1"/>
</dbReference>
<evidence type="ECO:0000256" key="10">
    <source>
        <dbReference type="HAMAP-Rule" id="MF_00097"/>
    </source>
</evidence>
<keyword evidence="4 10" id="KW-0479">Metal-binding</keyword>
<dbReference type="InterPro" id="IPR034291">
    <property type="entry name" value="TMP_synthase"/>
</dbReference>
<dbReference type="NCBIfam" id="TIGR00693">
    <property type="entry name" value="thiE"/>
    <property type="match status" value="1"/>
</dbReference>
<evidence type="ECO:0000256" key="4">
    <source>
        <dbReference type="ARBA" id="ARBA00022723"/>
    </source>
</evidence>
<dbReference type="Gene3D" id="3.20.20.70">
    <property type="entry name" value="Aldolase class I"/>
    <property type="match status" value="1"/>
</dbReference>
<evidence type="ECO:0000256" key="6">
    <source>
        <dbReference type="ARBA" id="ARBA00022977"/>
    </source>
</evidence>
<evidence type="ECO:0000259" key="13">
    <source>
        <dbReference type="Pfam" id="PF02581"/>
    </source>
</evidence>
<dbReference type="GO" id="GO:0005737">
    <property type="term" value="C:cytoplasm"/>
    <property type="evidence" value="ECO:0007669"/>
    <property type="project" value="TreeGrafter"/>
</dbReference>
<dbReference type="AlphaFoldDB" id="A0A9D1PWI4"/>
<feature type="binding site" evidence="10">
    <location>
        <begin position="189"/>
        <end position="190"/>
    </location>
    <ligand>
        <name>2-[(2R,5Z)-2-carboxy-4-methylthiazol-5(2H)-ylidene]ethyl phosphate</name>
        <dbReference type="ChEBI" id="CHEBI:62899"/>
    </ligand>
</feature>
<evidence type="ECO:0000256" key="7">
    <source>
        <dbReference type="ARBA" id="ARBA00047334"/>
    </source>
</evidence>
<comment type="cofactor">
    <cofactor evidence="10">
        <name>Mg(2+)</name>
        <dbReference type="ChEBI" id="CHEBI:18420"/>
    </cofactor>
    <text evidence="10">Binds 1 Mg(2+) ion per subunit.</text>
</comment>
<feature type="binding site" evidence="10">
    <location>
        <position position="73"/>
    </location>
    <ligand>
        <name>4-amino-2-methyl-5-(diphosphooxymethyl)pyrimidine</name>
        <dbReference type="ChEBI" id="CHEBI:57841"/>
    </ligand>
</feature>
<comment type="catalytic activity">
    <reaction evidence="7 10 11">
        <text>4-methyl-5-(2-phosphooxyethyl)-thiazole + 4-amino-2-methyl-5-(diphosphooxymethyl)pyrimidine + H(+) = thiamine phosphate + diphosphate</text>
        <dbReference type="Rhea" id="RHEA:22328"/>
        <dbReference type="ChEBI" id="CHEBI:15378"/>
        <dbReference type="ChEBI" id="CHEBI:33019"/>
        <dbReference type="ChEBI" id="CHEBI:37575"/>
        <dbReference type="ChEBI" id="CHEBI:57841"/>
        <dbReference type="ChEBI" id="CHEBI:58296"/>
        <dbReference type="EC" id="2.5.1.3"/>
    </reaction>
</comment>
<feature type="binding site" evidence="10">
    <location>
        <position position="169"/>
    </location>
    <ligand>
        <name>2-[(2R,5Z)-2-carboxy-4-methylthiazol-5(2H)-ylidene]ethyl phosphate</name>
        <dbReference type="ChEBI" id="CHEBI:62899"/>
    </ligand>
</feature>
<dbReference type="GO" id="GO:0004789">
    <property type="term" value="F:thiamine-phosphate diphosphorylase activity"/>
    <property type="evidence" value="ECO:0007669"/>
    <property type="project" value="UniProtKB-UniRule"/>
</dbReference>
<sequence length="211" mass="22765">MPVILPGQTDLYALTDEGLSRGRSLEEVARALLGAGIRILQYREKRKKDGEKLEQCRLLRRITREYNACFIIDDHVDIAMLCEADGVHVGQEDIPLTDVRALVGSSMCIGVSTHAPEQALAAVQGGADYIGVGPVYATQTKEDVCAPVGLNYVDWVSSHISLPFVCIGGIKAHNIHEVVAHGGTCCALVSEFVSADDIAQAVEKVRRAMHG</sequence>
<dbReference type="EC" id="2.5.1.3" evidence="10"/>
<dbReference type="GO" id="GO:0009228">
    <property type="term" value="P:thiamine biosynthetic process"/>
    <property type="evidence" value="ECO:0007669"/>
    <property type="project" value="UniProtKB-KW"/>
</dbReference>
<evidence type="ECO:0000256" key="3">
    <source>
        <dbReference type="ARBA" id="ARBA00022679"/>
    </source>
</evidence>
<comment type="caution">
    <text evidence="14">The sequence shown here is derived from an EMBL/GenBank/DDBJ whole genome shotgun (WGS) entry which is preliminary data.</text>
</comment>
<dbReference type="GO" id="GO:0000287">
    <property type="term" value="F:magnesium ion binding"/>
    <property type="evidence" value="ECO:0007669"/>
    <property type="project" value="UniProtKB-UniRule"/>
</dbReference>
<evidence type="ECO:0000256" key="8">
    <source>
        <dbReference type="ARBA" id="ARBA00047851"/>
    </source>
</evidence>
<comment type="catalytic activity">
    <reaction evidence="9 10 11">
        <text>2-[(2R,5Z)-2-carboxy-4-methylthiazol-5(2H)-ylidene]ethyl phosphate + 4-amino-2-methyl-5-(diphosphooxymethyl)pyrimidine + 2 H(+) = thiamine phosphate + CO2 + diphosphate</text>
        <dbReference type="Rhea" id="RHEA:47844"/>
        <dbReference type="ChEBI" id="CHEBI:15378"/>
        <dbReference type="ChEBI" id="CHEBI:16526"/>
        <dbReference type="ChEBI" id="CHEBI:33019"/>
        <dbReference type="ChEBI" id="CHEBI:37575"/>
        <dbReference type="ChEBI" id="CHEBI:57841"/>
        <dbReference type="ChEBI" id="CHEBI:62899"/>
        <dbReference type="EC" id="2.5.1.3"/>
    </reaction>
</comment>
<comment type="similarity">
    <text evidence="10 11">Belongs to the thiamine-phosphate synthase family.</text>
</comment>
<feature type="binding site" evidence="10">
    <location>
        <position position="112"/>
    </location>
    <ligand>
        <name>4-amino-2-methyl-5-(diphosphooxymethyl)pyrimidine</name>
        <dbReference type="ChEBI" id="CHEBI:57841"/>
    </ligand>
</feature>
<dbReference type="EMBL" id="DXHV01000063">
    <property type="protein sequence ID" value="HIW00850.1"/>
    <property type="molecule type" value="Genomic_DNA"/>
</dbReference>
<evidence type="ECO:0000256" key="5">
    <source>
        <dbReference type="ARBA" id="ARBA00022842"/>
    </source>
</evidence>
<accession>A0A9D1PWI4</accession>
<comment type="function">
    <text evidence="1 10">Condenses 4-methyl-5-(beta-hydroxyethyl)thiazole monophosphate (THZ-P) and 2-methyl-4-amino-5-hydroxymethyl pyrimidine pyrophosphate (HMP-PP) to form thiamine monophosphate (TMP).</text>
</comment>
<comment type="catalytic activity">
    <reaction evidence="8 10 11">
        <text>2-(2-carboxy-4-methylthiazol-5-yl)ethyl phosphate + 4-amino-2-methyl-5-(diphosphooxymethyl)pyrimidine + 2 H(+) = thiamine phosphate + CO2 + diphosphate</text>
        <dbReference type="Rhea" id="RHEA:47848"/>
        <dbReference type="ChEBI" id="CHEBI:15378"/>
        <dbReference type="ChEBI" id="CHEBI:16526"/>
        <dbReference type="ChEBI" id="CHEBI:33019"/>
        <dbReference type="ChEBI" id="CHEBI:37575"/>
        <dbReference type="ChEBI" id="CHEBI:57841"/>
        <dbReference type="ChEBI" id="CHEBI:62890"/>
        <dbReference type="EC" id="2.5.1.3"/>
    </reaction>
</comment>
<dbReference type="PANTHER" id="PTHR20857">
    <property type="entry name" value="THIAMINE-PHOSPHATE PYROPHOSPHORYLASE"/>
    <property type="match status" value="1"/>
</dbReference>
<protein>
    <recommendedName>
        <fullName evidence="10">Thiamine-phosphate synthase</fullName>
        <shortName evidence="10">TP synthase</shortName>
        <shortName evidence="10">TPS</shortName>
        <ecNumber evidence="10">2.5.1.3</ecNumber>
    </recommendedName>
    <alternativeName>
        <fullName evidence="10">Thiamine-phosphate pyrophosphorylase</fullName>
        <shortName evidence="10">TMP pyrophosphorylase</shortName>
        <shortName evidence="10">TMP-PPase</shortName>
    </alternativeName>
</protein>
<reference evidence="14" key="2">
    <citation type="submission" date="2021-04" db="EMBL/GenBank/DDBJ databases">
        <authorList>
            <person name="Gilroy R."/>
        </authorList>
    </citation>
    <scope>NUCLEOTIDE SEQUENCE</scope>
    <source>
        <strain evidence="14">ChiHecec2B26-446</strain>
    </source>
</reference>
<dbReference type="HAMAP" id="MF_00097">
    <property type="entry name" value="TMP_synthase"/>
    <property type="match status" value="1"/>
</dbReference>
<evidence type="ECO:0000256" key="11">
    <source>
        <dbReference type="RuleBase" id="RU003826"/>
    </source>
</evidence>
<feature type="binding site" evidence="10">
    <location>
        <begin position="41"/>
        <end position="45"/>
    </location>
    <ligand>
        <name>4-amino-2-methyl-5-(diphosphooxymethyl)pyrimidine</name>
        <dbReference type="ChEBI" id="CHEBI:57841"/>
    </ligand>
</feature>
<name>A0A9D1PWI4_9BACT</name>
<dbReference type="CDD" id="cd00564">
    <property type="entry name" value="TMP_TenI"/>
    <property type="match status" value="1"/>
</dbReference>